<gene>
    <name evidence="2" type="ORF">GCM10010411_32110</name>
</gene>
<dbReference type="Proteomes" id="UP001501509">
    <property type="component" value="Unassembled WGS sequence"/>
</dbReference>
<dbReference type="InterPro" id="IPR000600">
    <property type="entry name" value="ROK"/>
</dbReference>
<evidence type="ECO:0000256" key="1">
    <source>
        <dbReference type="ARBA" id="ARBA00006479"/>
    </source>
</evidence>
<dbReference type="Gene3D" id="3.30.420.40">
    <property type="match status" value="2"/>
</dbReference>
<organism evidence="2 3">
    <name type="scientific">Actinomadura fulvescens</name>
    <dbReference type="NCBI Taxonomy" id="46160"/>
    <lineage>
        <taxon>Bacteria</taxon>
        <taxon>Bacillati</taxon>
        <taxon>Actinomycetota</taxon>
        <taxon>Actinomycetes</taxon>
        <taxon>Streptosporangiales</taxon>
        <taxon>Thermomonosporaceae</taxon>
        <taxon>Actinomadura</taxon>
    </lineage>
</organism>
<reference evidence="2 3" key="1">
    <citation type="journal article" date="2019" name="Int. J. Syst. Evol. Microbiol.">
        <title>The Global Catalogue of Microorganisms (GCM) 10K type strain sequencing project: providing services to taxonomists for standard genome sequencing and annotation.</title>
        <authorList>
            <consortium name="The Broad Institute Genomics Platform"/>
            <consortium name="The Broad Institute Genome Sequencing Center for Infectious Disease"/>
            <person name="Wu L."/>
            <person name="Ma J."/>
        </authorList>
    </citation>
    <scope>NUCLEOTIDE SEQUENCE [LARGE SCALE GENOMIC DNA]</scope>
    <source>
        <strain evidence="2 3">JCM 6833</strain>
    </source>
</reference>
<evidence type="ECO:0000313" key="2">
    <source>
        <dbReference type="EMBL" id="GAA2596244.1"/>
    </source>
</evidence>
<accession>A0ABN3PPY7</accession>
<comment type="similarity">
    <text evidence="1">Belongs to the ROK (NagC/XylR) family.</text>
</comment>
<dbReference type="SUPFAM" id="SSF53067">
    <property type="entry name" value="Actin-like ATPase domain"/>
    <property type="match status" value="1"/>
</dbReference>
<keyword evidence="3" id="KW-1185">Reference proteome</keyword>
<comment type="caution">
    <text evidence="2">The sequence shown here is derived from an EMBL/GenBank/DDBJ whole genome shotgun (WGS) entry which is preliminary data.</text>
</comment>
<dbReference type="Pfam" id="PF00480">
    <property type="entry name" value="ROK"/>
    <property type="match status" value="1"/>
</dbReference>
<protein>
    <submittedName>
        <fullName evidence="2">ROK family protein</fullName>
    </submittedName>
</protein>
<name>A0ABN3PPY7_9ACTN</name>
<dbReference type="PANTHER" id="PTHR18964:SF149">
    <property type="entry name" value="BIFUNCTIONAL UDP-N-ACETYLGLUCOSAMINE 2-EPIMERASE_N-ACETYLMANNOSAMINE KINASE"/>
    <property type="match status" value="1"/>
</dbReference>
<dbReference type="EMBL" id="BAAATD010000004">
    <property type="protein sequence ID" value="GAA2596244.1"/>
    <property type="molecule type" value="Genomic_DNA"/>
</dbReference>
<sequence length="308" mass="31453">MTVIALDVGGTSMKGAVMSGDTIVHAERRPTGRDRGPEAVVGAILDFAADLKSATKPVAAGLALPGVVDDATGTAVRSANIGWENVPIRDLATERLGIPVVIAHDVRTGGVGEAARGAGRGVGDFLFLPIGTGIAAALMINGMPYPGTTSWSGEIGHIVVRPGGEPCACGACGCLETYASAAAISRRYHVPTRSPIGIWEPPLPPETPAPAEEVIARAEKGDPIAARVWTEALDTLADALATATMLLDPSLIVIGGGLAEAGERLFTPLQLRLANRLPLRLAPPLAPAQLGPEAAMHGAAVLAYQAAD</sequence>
<dbReference type="InterPro" id="IPR043129">
    <property type="entry name" value="ATPase_NBD"/>
</dbReference>
<evidence type="ECO:0000313" key="3">
    <source>
        <dbReference type="Proteomes" id="UP001501509"/>
    </source>
</evidence>
<proteinExistence type="inferred from homology"/>
<dbReference type="RefSeq" id="WP_344541661.1">
    <property type="nucleotide sequence ID" value="NZ_BAAATD010000004.1"/>
</dbReference>
<dbReference type="PANTHER" id="PTHR18964">
    <property type="entry name" value="ROK (REPRESSOR, ORF, KINASE) FAMILY"/>
    <property type="match status" value="1"/>
</dbReference>